<dbReference type="AlphaFoldDB" id="A0A3B0VW93"/>
<sequence>MRILDKYLLKELLKTFLAVLTVLLLI</sequence>
<dbReference type="EMBL" id="UOFB01000039">
    <property type="protein sequence ID" value="VAW44433.1"/>
    <property type="molecule type" value="Genomic_DNA"/>
</dbReference>
<evidence type="ECO:0000313" key="1">
    <source>
        <dbReference type="EMBL" id="VAW44433.1"/>
    </source>
</evidence>
<gene>
    <name evidence="1" type="ORF">MNBD_GAMMA04-765</name>
</gene>
<protein>
    <submittedName>
        <fullName evidence="1">Uncharacterized protein</fullName>
    </submittedName>
</protein>
<name>A0A3B0VW93_9ZZZZ</name>
<proteinExistence type="predicted"/>
<feature type="non-terminal residue" evidence="1">
    <location>
        <position position="26"/>
    </location>
</feature>
<reference evidence="1" key="1">
    <citation type="submission" date="2018-06" db="EMBL/GenBank/DDBJ databases">
        <authorList>
            <person name="Zhirakovskaya E."/>
        </authorList>
    </citation>
    <scope>NUCLEOTIDE SEQUENCE</scope>
</reference>
<organism evidence="1">
    <name type="scientific">hydrothermal vent metagenome</name>
    <dbReference type="NCBI Taxonomy" id="652676"/>
    <lineage>
        <taxon>unclassified sequences</taxon>
        <taxon>metagenomes</taxon>
        <taxon>ecological metagenomes</taxon>
    </lineage>
</organism>
<accession>A0A3B0VW93</accession>